<organism evidence="2 3">
    <name type="scientific">Methylobacterium radiodurans</name>
    <dbReference type="NCBI Taxonomy" id="2202828"/>
    <lineage>
        <taxon>Bacteria</taxon>
        <taxon>Pseudomonadati</taxon>
        <taxon>Pseudomonadota</taxon>
        <taxon>Alphaproteobacteria</taxon>
        <taxon>Hyphomicrobiales</taxon>
        <taxon>Methylobacteriaceae</taxon>
        <taxon>Methylobacterium</taxon>
    </lineage>
</organism>
<dbReference type="KEGG" id="meti:DK427_17145"/>
<dbReference type="InterPro" id="IPR016169">
    <property type="entry name" value="FAD-bd_PCMH_sub2"/>
</dbReference>
<evidence type="ECO:0000313" key="2">
    <source>
        <dbReference type="EMBL" id="AWN37238.1"/>
    </source>
</evidence>
<dbReference type="EMBL" id="CP029551">
    <property type="protein sequence ID" value="AWN37238.1"/>
    <property type="molecule type" value="Genomic_DNA"/>
</dbReference>
<dbReference type="InterPro" id="IPR036318">
    <property type="entry name" value="FAD-bd_PCMH-like_sf"/>
</dbReference>
<accession>A0A2U8VV33</accession>
<reference evidence="2 3" key="1">
    <citation type="submission" date="2018-05" db="EMBL/GenBank/DDBJ databases">
        <title>Complete Genome Sequence of Methylobacterium sp. 17Sr1-43.</title>
        <authorList>
            <person name="Srinivasan S."/>
        </authorList>
    </citation>
    <scope>NUCLEOTIDE SEQUENCE [LARGE SCALE GENOMIC DNA]</scope>
    <source>
        <strain evidence="2 3">17Sr1-43</strain>
    </source>
</reference>
<dbReference type="PROSITE" id="PS51387">
    <property type="entry name" value="FAD_PCMH"/>
    <property type="match status" value="1"/>
</dbReference>
<keyword evidence="3" id="KW-1185">Reference proteome</keyword>
<evidence type="ECO:0000313" key="3">
    <source>
        <dbReference type="Proteomes" id="UP000246058"/>
    </source>
</evidence>
<dbReference type="Gene3D" id="3.30.465.10">
    <property type="match status" value="1"/>
</dbReference>
<dbReference type="InterPro" id="IPR002346">
    <property type="entry name" value="Mopterin_DH_FAD-bd"/>
</dbReference>
<dbReference type="InterPro" id="IPR016166">
    <property type="entry name" value="FAD-bd_PCMH"/>
</dbReference>
<dbReference type="InterPro" id="IPR051312">
    <property type="entry name" value="Diverse_Substr_Oxidored"/>
</dbReference>
<dbReference type="AlphaFoldDB" id="A0A2U8VV33"/>
<feature type="domain" description="FAD-binding PCMH-type" evidence="1">
    <location>
        <begin position="1"/>
        <end position="174"/>
    </location>
</feature>
<sequence>MDLNTIESVLTPGVREALPPWRTGDAWLAGGTWLFSEPQPHLARLVDLAGLGWAPHAVTAEGLSIGATCTIAALERLDLPADWAARPLVGQCCRALLGSFKVWNAATVGGNLCLALPAGPMIALTAALDGTCLIWTPEGGERHLPVLDLVLGPCATALHPGEVLRRIDLPAAALRRRAAFRRIALSPNGRSGALLIGTLDGTGAFALTVTAATRRPLQVRFATVPEAGALESALAAIPDDLWYDDVHGAPAWRRHVTGLLAAEIRGELASEPGEGA</sequence>
<dbReference type="RefSeq" id="WP_109952317.1">
    <property type="nucleotide sequence ID" value="NZ_CP029551.1"/>
</dbReference>
<dbReference type="Pfam" id="PF00941">
    <property type="entry name" value="FAD_binding_5"/>
    <property type="match status" value="1"/>
</dbReference>
<dbReference type="GO" id="GO:0016491">
    <property type="term" value="F:oxidoreductase activity"/>
    <property type="evidence" value="ECO:0007669"/>
    <property type="project" value="InterPro"/>
</dbReference>
<name>A0A2U8VV33_9HYPH</name>
<protein>
    <submittedName>
        <fullName evidence="2">FAD-binding molybdopterin dehydrogenase</fullName>
    </submittedName>
</protein>
<evidence type="ECO:0000259" key="1">
    <source>
        <dbReference type="PROSITE" id="PS51387"/>
    </source>
</evidence>
<dbReference type="PANTHER" id="PTHR42659:SF9">
    <property type="entry name" value="XANTHINE DEHYDROGENASE FAD-BINDING SUBUNIT XDHB-RELATED"/>
    <property type="match status" value="1"/>
</dbReference>
<dbReference type="GO" id="GO:0071949">
    <property type="term" value="F:FAD binding"/>
    <property type="evidence" value="ECO:0007669"/>
    <property type="project" value="InterPro"/>
</dbReference>
<dbReference type="Proteomes" id="UP000246058">
    <property type="component" value="Chromosome"/>
</dbReference>
<proteinExistence type="predicted"/>
<dbReference type="SUPFAM" id="SSF56176">
    <property type="entry name" value="FAD-binding/transporter-associated domain-like"/>
    <property type="match status" value="1"/>
</dbReference>
<dbReference type="OrthoDB" id="7840711at2"/>
<gene>
    <name evidence="2" type="ORF">DK427_17145</name>
</gene>
<dbReference type="PANTHER" id="PTHR42659">
    <property type="entry name" value="XANTHINE DEHYDROGENASE SUBUNIT C-RELATED"/>
    <property type="match status" value="1"/>
</dbReference>